<reference evidence="8" key="1">
    <citation type="submission" date="2021-02" db="EMBL/GenBank/DDBJ databases">
        <authorList>
            <person name="Nowell W R."/>
        </authorList>
    </citation>
    <scope>NUCLEOTIDE SEQUENCE</scope>
</reference>
<dbReference type="GO" id="GO:0004694">
    <property type="term" value="F:eukaryotic translation initiation factor 2alpha kinase activity"/>
    <property type="evidence" value="ECO:0007669"/>
    <property type="project" value="TreeGrafter"/>
</dbReference>
<dbReference type="GO" id="GO:0005634">
    <property type="term" value="C:nucleus"/>
    <property type="evidence" value="ECO:0007669"/>
    <property type="project" value="TreeGrafter"/>
</dbReference>
<dbReference type="Proteomes" id="UP000663848">
    <property type="component" value="Unassembled WGS sequence"/>
</dbReference>
<comment type="caution">
    <text evidence="8">The sequence shown here is derived from an EMBL/GenBank/DDBJ whole genome shotgun (WGS) entry which is preliminary data.</text>
</comment>
<dbReference type="SUPFAM" id="SSF56112">
    <property type="entry name" value="Protein kinase-like (PK-like)"/>
    <property type="match status" value="1"/>
</dbReference>
<evidence type="ECO:0000256" key="6">
    <source>
        <dbReference type="SAM" id="MobiDB-lite"/>
    </source>
</evidence>
<feature type="domain" description="Protein kinase" evidence="7">
    <location>
        <begin position="1"/>
        <end position="175"/>
    </location>
</feature>
<dbReference type="InterPro" id="IPR011009">
    <property type="entry name" value="Kinase-like_dom_sf"/>
</dbReference>
<dbReference type="GO" id="GO:1990625">
    <property type="term" value="P:negative regulation of cytoplasmic translational initiation in response to stress"/>
    <property type="evidence" value="ECO:0007669"/>
    <property type="project" value="TreeGrafter"/>
</dbReference>
<feature type="non-terminal residue" evidence="8">
    <location>
        <position position="1"/>
    </location>
</feature>
<accession>A0A821XNU1</accession>
<dbReference type="AlphaFoldDB" id="A0A821XNU1"/>
<gene>
    <name evidence="8" type="ORF">QYT958_LOCUS33229</name>
</gene>
<keyword evidence="4" id="KW-0067">ATP-binding</keyword>
<feature type="compositionally biased region" description="Basic and acidic residues" evidence="6">
    <location>
        <begin position="26"/>
        <end position="45"/>
    </location>
</feature>
<dbReference type="EMBL" id="CAJOBR010022492">
    <property type="protein sequence ID" value="CAF4947681.1"/>
    <property type="molecule type" value="Genomic_DNA"/>
</dbReference>
<evidence type="ECO:0000256" key="1">
    <source>
        <dbReference type="ARBA" id="ARBA00022679"/>
    </source>
</evidence>
<sequence>KLNNLLLLNRTFHRVERTDDMIVFEHGDNNADKSENPIEGKKNDRSSSSSSVNNNADDCIQRVLFIQMEYCEGNTLKQLIDRGILQEKPKMIWMLLREILDGLKHMHSKTIIHRDLKPGNILLDSNGHAKIGDLGLATISKLSGYSDSSTQSQLHPDQKSSWSLEIKDGGLISTP</sequence>
<dbReference type="InterPro" id="IPR008271">
    <property type="entry name" value="Ser/Thr_kinase_AS"/>
</dbReference>
<evidence type="ECO:0000313" key="8">
    <source>
        <dbReference type="EMBL" id="CAF4947681.1"/>
    </source>
</evidence>
<dbReference type="PANTHER" id="PTHR11042:SF136">
    <property type="entry name" value="EIF-2-ALPHA KINASE GCN2"/>
    <property type="match status" value="1"/>
</dbReference>
<dbReference type="PROSITE" id="PS50011">
    <property type="entry name" value="PROTEIN_KINASE_DOM"/>
    <property type="match status" value="1"/>
</dbReference>
<evidence type="ECO:0000256" key="4">
    <source>
        <dbReference type="ARBA" id="ARBA00022840"/>
    </source>
</evidence>
<dbReference type="Gene3D" id="1.10.510.10">
    <property type="entry name" value="Transferase(Phosphotransferase) domain 1"/>
    <property type="match status" value="1"/>
</dbReference>
<evidence type="ECO:0000259" key="7">
    <source>
        <dbReference type="PROSITE" id="PS50011"/>
    </source>
</evidence>
<keyword evidence="3" id="KW-0418">Kinase</keyword>
<feature type="non-terminal residue" evidence="8">
    <location>
        <position position="175"/>
    </location>
</feature>
<evidence type="ECO:0000313" key="9">
    <source>
        <dbReference type="Proteomes" id="UP000663848"/>
    </source>
</evidence>
<evidence type="ECO:0000256" key="5">
    <source>
        <dbReference type="ARBA" id="ARBA00037982"/>
    </source>
</evidence>
<feature type="region of interest" description="Disordered" evidence="6">
    <location>
        <begin position="26"/>
        <end position="53"/>
    </location>
</feature>
<dbReference type="PROSITE" id="PS00108">
    <property type="entry name" value="PROTEIN_KINASE_ST"/>
    <property type="match status" value="1"/>
</dbReference>
<proteinExistence type="inferred from homology"/>
<dbReference type="Pfam" id="PF00069">
    <property type="entry name" value="Pkinase"/>
    <property type="match status" value="1"/>
</dbReference>
<keyword evidence="2" id="KW-0547">Nucleotide-binding</keyword>
<organism evidence="8 9">
    <name type="scientific">Rotaria socialis</name>
    <dbReference type="NCBI Taxonomy" id="392032"/>
    <lineage>
        <taxon>Eukaryota</taxon>
        <taxon>Metazoa</taxon>
        <taxon>Spiralia</taxon>
        <taxon>Gnathifera</taxon>
        <taxon>Rotifera</taxon>
        <taxon>Eurotatoria</taxon>
        <taxon>Bdelloidea</taxon>
        <taxon>Philodinida</taxon>
        <taxon>Philodinidae</taxon>
        <taxon>Rotaria</taxon>
    </lineage>
</organism>
<dbReference type="InterPro" id="IPR050339">
    <property type="entry name" value="CC_SR_Kinase"/>
</dbReference>
<dbReference type="GO" id="GO:0005829">
    <property type="term" value="C:cytosol"/>
    <property type="evidence" value="ECO:0007669"/>
    <property type="project" value="TreeGrafter"/>
</dbReference>
<protein>
    <recommendedName>
        <fullName evidence="7">Protein kinase domain-containing protein</fullName>
    </recommendedName>
</protein>
<dbReference type="InterPro" id="IPR000719">
    <property type="entry name" value="Prot_kinase_dom"/>
</dbReference>
<dbReference type="GO" id="GO:0005524">
    <property type="term" value="F:ATP binding"/>
    <property type="evidence" value="ECO:0007669"/>
    <property type="project" value="UniProtKB-KW"/>
</dbReference>
<evidence type="ECO:0000256" key="2">
    <source>
        <dbReference type="ARBA" id="ARBA00022741"/>
    </source>
</evidence>
<dbReference type="SMART" id="SM00220">
    <property type="entry name" value="S_TKc"/>
    <property type="match status" value="1"/>
</dbReference>
<evidence type="ECO:0000256" key="3">
    <source>
        <dbReference type="ARBA" id="ARBA00022777"/>
    </source>
</evidence>
<keyword evidence="1" id="KW-0808">Transferase</keyword>
<name>A0A821XNU1_9BILA</name>
<comment type="similarity">
    <text evidence="5">Belongs to the protein kinase superfamily. Ser/Thr protein kinase family. GCN2 subfamily.</text>
</comment>
<dbReference type="PANTHER" id="PTHR11042">
    <property type="entry name" value="EUKARYOTIC TRANSLATION INITIATION FACTOR 2-ALPHA KINASE EIF2-ALPHA KINASE -RELATED"/>
    <property type="match status" value="1"/>
</dbReference>